<dbReference type="InterPro" id="IPR040118">
    <property type="entry name" value="C144A/B/C"/>
</dbReference>
<feature type="compositionally biased region" description="Basic and acidic residues" evidence="1">
    <location>
        <begin position="8"/>
        <end position="40"/>
    </location>
</feature>
<dbReference type="RefSeq" id="XP_008590036.1">
    <property type="nucleotide sequence ID" value="XM_008591814.1"/>
</dbReference>
<organism evidence="2 3">
    <name type="scientific">Galeopterus variegatus</name>
    <name type="common">Malayan flying lemur</name>
    <name type="synonym">Cynocephalus variegatus</name>
    <dbReference type="NCBI Taxonomy" id="482537"/>
    <lineage>
        <taxon>Eukaryota</taxon>
        <taxon>Metazoa</taxon>
        <taxon>Chordata</taxon>
        <taxon>Craniata</taxon>
        <taxon>Vertebrata</taxon>
        <taxon>Euteleostomi</taxon>
        <taxon>Mammalia</taxon>
        <taxon>Eutheria</taxon>
        <taxon>Euarchontoglires</taxon>
        <taxon>Dermoptera</taxon>
        <taxon>Cynocephalidae</taxon>
        <taxon>Galeopterus</taxon>
    </lineage>
</organism>
<feature type="non-terminal residue" evidence="3">
    <location>
        <position position="168"/>
    </location>
</feature>
<reference evidence="3" key="1">
    <citation type="submission" date="2025-08" db="UniProtKB">
        <authorList>
            <consortium name="RefSeq"/>
        </authorList>
    </citation>
    <scope>IDENTIFICATION</scope>
</reference>
<dbReference type="PANTHER" id="PTHR22245:SF3">
    <property type="entry name" value="COILED-COIL DOMAIN-CONTAINING PROTEIN 144A-RELATED"/>
    <property type="match status" value="1"/>
</dbReference>
<feature type="region of interest" description="Disordered" evidence="1">
    <location>
        <begin position="1"/>
        <end position="76"/>
    </location>
</feature>
<name>A0ABM0SAZ5_GALVR</name>
<proteinExistence type="predicted"/>
<dbReference type="Proteomes" id="UP000694923">
    <property type="component" value="Unplaced"/>
</dbReference>
<evidence type="ECO:0000256" key="1">
    <source>
        <dbReference type="SAM" id="MobiDB-lite"/>
    </source>
</evidence>
<feature type="region of interest" description="Disordered" evidence="1">
    <location>
        <begin position="132"/>
        <end position="168"/>
    </location>
</feature>
<dbReference type="GeneID" id="103607294"/>
<evidence type="ECO:0000313" key="3">
    <source>
        <dbReference type="RefSeq" id="XP_008590036.1"/>
    </source>
</evidence>
<evidence type="ECO:0000313" key="2">
    <source>
        <dbReference type="Proteomes" id="UP000694923"/>
    </source>
</evidence>
<feature type="compositionally biased region" description="Basic and acidic residues" evidence="1">
    <location>
        <begin position="134"/>
        <end position="168"/>
    </location>
</feature>
<gene>
    <name evidence="3" type="primary">LOC103607294</name>
</gene>
<keyword evidence="2" id="KW-1185">Reference proteome</keyword>
<feature type="compositionally biased region" description="Polar residues" evidence="1">
    <location>
        <begin position="52"/>
        <end position="73"/>
    </location>
</feature>
<accession>A0ABM0SAZ5</accession>
<dbReference type="PANTHER" id="PTHR22245">
    <property type="entry name" value="COILED-COIL DOMAIN-CONTAINING PROTEIN 144A-RELATED"/>
    <property type="match status" value="1"/>
</dbReference>
<sequence>NCQLISKYTEEQRLKDSSPNRNPESLEKYPHLKPTVEKKVSVPNKAVGEEYVQTSRSDWSSTSLTPSNETCPKSENWKVDDKYPLVSQSVTQNQPASTELGQMTSRGKENINVRTVFLLGNYALHDLCESQLPENKESKEGLSAELDFRMTAEKEREWPDGNENKQPR</sequence>
<protein>
    <submittedName>
        <fullName evidence="3">Coiled-coil domain-containing protein 144B-like</fullName>
    </submittedName>
</protein>
<feature type="non-terminal residue" evidence="3">
    <location>
        <position position="1"/>
    </location>
</feature>